<organism evidence="10 11">
    <name type="scientific">Puccinia sorghi</name>
    <dbReference type="NCBI Taxonomy" id="27349"/>
    <lineage>
        <taxon>Eukaryota</taxon>
        <taxon>Fungi</taxon>
        <taxon>Dikarya</taxon>
        <taxon>Basidiomycota</taxon>
        <taxon>Pucciniomycotina</taxon>
        <taxon>Pucciniomycetes</taxon>
        <taxon>Pucciniales</taxon>
        <taxon>Pucciniaceae</taxon>
        <taxon>Puccinia</taxon>
    </lineage>
</organism>
<reference evidence="10 11" key="1">
    <citation type="submission" date="2015-08" db="EMBL/GenBank/DDBJ databases">
        <title>Next Generation Sequencing and Analysis of the Genome of Puccinia sorghi L Schw, the Causal Agent of Maize Common Rust.</title>
        <authorList>
            <person name="Rochi L."/>
            <person name="Burguener G."/>
            <person name="Darino M."/>
            <person name="Turjanski A."/>
            <person name="Kreff E."/>
            <person name="Dieguez M.J."/>
            <person name="Sacco F."/>
        </authorList>
    </citation>
    <scope>NUCLEOTIDE SEQUENCE [LARGE SCALE GENOMIC DNA]</scope>
    <source>
        <strain evidence="10 11">RO10H11247</strain>
    </source>
</reference>
<keyword evidence="4" id="KW-0862">Zinc</keyword>
<feature type="compositionally biased region" description="Pro residues" evidence="8">
    <location>
        <begin position="202"/>
        <end position="213"/>
    </location>
</feature>
<keyword evidence="5" id="KW-0805">Transcription regulation</keyword>
<evidence type="ECO:0000256" key="2">
    <source>
        <dbReference type="ARBA" id="ARBA00022737"/>
    </source>
</evidence>
<evidence type="ECO:0000256" key="5">
    <source>
        <dbReference type="ARBA" id="ARBA00023015"/>
    </source>
</evidence>
<accession>A0A0L6VDV2</accession>
<gene>
    <name evidence="10" type="ORF">VP01_1869g3</name>
</gene>
<feature type="compositionally biased region" description="Basic and acidic residues" evidence="8">
    <location>
        <begin position="57"/>
        <end position="76"/>
    </location>
</feature>
<evidence type="ECO:0000313" key="11">
    <source>
        <dbReference type="Proteomes" id="UP000037035"/>
    </source>
</evidence>
<dbReference type="PANTHER" id="PTHR16515">
    <property type="entry name" value="PR DOMAIN ZINC FINGER PROTEIN"/>
    <property type="match status" value="1"/>
</dbReference>
<evidence type="ECO:0000256" key="8">
    <source>
        <dbReference type="SAM" id="MobiDB-lite"/>
    </source>
</evidence>
<dbReference type="InterPro" id="IPR036236">
    <property type="entry name" value="Znf_C2H2_sf"/>
</dbReference>
<keyword evidence="11" id="KW-1185">Reference proteome</keyword>
<dbReference type="InterPro" id="IPR050331">
    <property type="entry name" value="Zinc_finger"/>
</dbReference>
<feature type="region of interest" description="Disordered" evidence="8">
    <location>
        <begin position="57"/>
        <end position="219"/>
    </location>
</feature>
<dbReference type="GO" id="GO:0010468">
    <property type="term" value="P:regulation of gene expression"/>
    <property type="evidence" value="ECO:0007669"/>
    <property type="project" value="TreeGrafter"/>
</dbReference>
<keyword evidence="1" id="KW-0479">Metal-binding</keyword>
<comment type="caution">
    <text evidence="10">The sequence shown here is derived from an EMBL/GenBank/DDBJ whole genome shotgun (WGS) entry which is preliminary data.</text>
</comment>
<dbReference type="PROSITE" id="PS50157">
    <property type="entry name" value="ZINC_FINGER_C2H2_2"/>
    <property type="match status" value="2"/>
</dbReference>
<dbReference type="Proteomes" id="UP000037035">
    <property type="component" value="Unassembled WGS sequence"/>
</dbReference>
<sequence length="283" mass="32172">MRLAMITNQTNLTPKDMQRPLDYCRQYHPYSRSPGEVVTYEDDFDRHPSRHKRVRLDEEKIRADQEETPDGLDRNRWSNLQPDIELGRASREDYPLTIGQSTSSLKPEEEEAEGQISPACSLYSSAESTITLSHSSQRSSPLQPATPERKPQAFQFPSETYSSGPGTESLSTSTVESPPGAWTNDSRRLPQPPESHISPSYSHPPQPPRPNHQPPSLTSLVQDKPYKCSLCPKSFTRNYDLTRHKSSHIDQRLHRCSKCGRSFNRRDALIRHTLVKSCGLVYS</sequence>
<dbReference type="PANTHER" id="PTHR16515:SF35">
    <property type="entry name" value="FEZ FAMILY ZINC FINGER PROTEIN 2"/>
    <property type="match status" value="1"/>
</dbReference>
<evidence type="ECO:0000256" key="1">
    <source>
        <dbReference type="ARBA" id="ARBA00022723"/>
    </source>
</evidence>
<dbReference type="AlphaFoldDB" id="A0A0L6VDV2"/>
<feature type="domain" description="C2H2-type" evidence="9">
    <location>
        <begin position="226"/>
        <end position="253"/>
    </location>
</feature>
<protein>
    <recommendedName>
        <fullName evidence="9">C2H2-type domain-containing protein</fullName>
    </recommendedName>
</protein>
<dbReference type="GO" id="GO:0005634">
    <property type="term" value="C:nucleus"/>
    <property type="evidence" value="ECO:0007669"/>
    <property type="project" value="TreeGrafter"/>
</dbReference>
<dbReference type="SMART" id="SM00355">
    <property type="entry name" value="ZnF_C2H2"/>
    <property type="match status" value="2"/>
</dbReference>
<evidence type="ECO:0000256" key="7">
    <source>
        <dbReference type="PROSITE-ProRule" id="PRU00042"/>
    </source>
</evidence>
<dbReference type="InterPro" id="IPR013087">
    <property type="entry name" value="Znf_C2H2_type"/>
</dbReference>
<keyword evidence="2" id="KW-0677">Repeat</keyword>
<evidence type="ECO:0000313" key="10">
    <source>
        <dbReference type="EMBL" id="KNZ58752.1"/>
    </source>
</evidence>
<keyword evidence="3 7" id="KW-0863">Zinc-finger</keyword>
<dbReference type="Pfam" id="PF00096">
    <property type="entry name" value="zf-C2H2"/>
    <property type="match status" value="2"/>
</dbReference>
<feature type="compositionally biased region" description="Basic and acidic residues" evidence="8">
    <location>
        <begin position="85"/>
        <end position="94"/>
    </location>
</feature>
<evidence type="ECO:0000256" key="6">
    <source>
        <dbReference type="ARBA" id="ARBA00023163"/>
    </source>
</evidence>
<proteinExistence type="predicted"/>
<dbReference type="Gene3D" id="3.30.160.60">
    <property type="entry name" value="Classic Zinc Finger"/>
    <property type="match status" value="1"/>
</dbReference>
<dbReference type="VEuPathDB" id="FungiDB:VP01_1869g3"/>
<dbReference type="STRING" id="27349.A0A0L6VDV2"/>
<name>A0A0L6VDV2_9BASI</name>
<feature type="domain" description="C2H2-type" evidence="9">
    <location>
        <begin position="254"/>
        <end position="272"/>
    </location>
</feature>
<evidence type="ECO:0000256" key="4">
    <source>
        <dbReference type="ARBA" id="ARBA00022833"/>
    </source>
</evidence>
<dbReference type="OrthoDB" id="8922241at2759"/>
<dbReference type="SUPFAM" id="SSF57667">
    <property type="entry name" value="beta-beta-alpha zinc fingers"/>
    <property type="match status" value="1"/>
</dbReference>
<dbReference type="GO" id="GO:0008270">
    <property type="term" value="F:zinc ion binding"/>
    <property type="evidence" value="ECO:0007669"/>
    <property type="project" value="UniProtKB-KW"/>
</dbReference>
<feature type="compositionally biased region" description="Polar residues" evidence="8">
    <location>
        <begin position="155"/>
        <end position="176"/>
    </location>
</feature>
<dbReference type="FunFam" id="3.30.160.60:FF:000621">
    <property type="entry name" value="FLT3-interacting zinc finger 1"/>
    <property type="match status" value="1"/>
</dbReference>
<dbReference type="PROSITE" id="PS00028">
    <property type="entry name" value="ZINC_FINGER_C2H2_1"/>
    <property type="match status" value="1"/>
</dbReference>
<feature type="compositionally biased region" description="Polar residues" evidence="8">
    <location>
        <begin position="122"/>
        <end position="143"/>
    </location>
</feature>
<evidence type="ECO:0000259" key="9">
    <source>
        <dbReference type="PROSITE" id="PS50157"/>
    </source>
</evidence>
<keyword evidence="6" id="KW-0804">Transcription</keyword>
<dbReference type="EMBL" id="LAVV01006691">
    <property type="protein sequence ID" value="KNZ58752.1"/>
    <property type="molecule type" value="Genomic_DNA"/>
</dbReference>
<evidence type="ECO:0000256" key="3">
    <source>
        <dbReference type="ARBA" id="ARBA00022771"/>
    </source>
</evidence>